<evidence type="ECO:0000313" key="2">
    <source>
        <dbReference type="Proteomes" id="UP001228581"/>
    </source>
</evidence>
<evidence type="ECO:0008006" key="3">
    <source>
        <dbReference type="Google" id="ProtNLM"/>
    </source>
</evidence>
<proteinExistence type="predicted"/>
<name>A0ABT7CGJ6_9BACT</name>
<sequence length="579" mass="61979">MYTPLLSPVFSLTRGQTELQAGHAIKKGHSIYFYIFLIGSLLLSQSSQAASYTWNGSMSTDWNTAANWTPAGVPASTDDVTINTVSVNRYPVLVANTTLNSFTLNSGSIDLAGFVLTCNGTTTLKGGTFGSGLTKGELKALGGTTSFGSATTSVTIYTLVTVIGPVVSAMQNTTFNESVNFTKNGGYLEGTQGNNVFKENVTITMTDGLQWILAQTYPDTFYKDLTITVNKPNWNYGVYIRKALYKGNITTNILTAGVYLSGTQESTGKLIIGQLGVQPYLTLTNFISQATDPLTIELSGPSSGGVGGWFTVENSVFYGDVRLAGYQLSYKGCTFFRRAILQKSTWVNGVPNPARASDWTTSWTPTANTPTPIPNPVNTGSDGVVLNTFHGPVYILGGAWTISGWGNAAFRSVFNEEVTVNNSTNGYNFYISANTTADVFNKKLILTGSGYNMRFGINGAITNIPEGVILDATGLYGGLQLEKIVFKGTTERQLTLTGTTPVYFGSGFISEGPLIVTAPHLYFNGGKFLKPSTFTKTVAGDNVSTGGNVFKDKILIKNQATSGNIQLATQYNDVIEKGQ</sequence>
<protein>
    <recommendedName>
        <fullName evidence="3">G8 domain-containing protein</fullName>
    </recommendedName>
</protein>
<dbReference type="RefSeq" id="WP_313994294.1">
    <property type="nucleotide sequence ID" value="NZ_JASJOT010000004.1"/>
</dbReference>
<comment type="caution">
    <text evidence="1">The sequence shown here is derived from an EMBL/GenBank/DDBJ whole genome shotgun (WGS) entry which is preliminary data.</text>
</comment>
<gene>
    <name evidence="1" type="ORF">QNI19_08015</name>
</gene>
<keyword evidence="2" id="KW-1185">Reference proteome</keyword>
<dbReference type="EMBL" id="JASJOT010000004">
    <property type="protein sequence ID" value="MDJ1492872.1"/>
    <property type="molecule type" value="Genomic_DNA"/>
</dbReference>
<evidence type="ECO:0000313" key="1">
    <source>
        <dbReference type="EMBL" id="MDJ1492872.1"/>
    </source>
</evidence>
<accession>A0ABT7CGJ6</accession>
<reference evidence="1 2" key="1">
    <citation type="submission" date="2023-05" db="EMBL/GenBank/DDBJ databases">
        <authorList>
            <person name="Zhang X."/>
        </authorList>
    </citation>
    <scope>NUCLEOTIDE SEQUENCE [LARGE SCALE GENOMIC DNA]</scope>
    <source>
        <strain evidence="1 2">DM2B3-1</strain>
    </source>
</reference>
<organism evidence="1 2">
    <name type="scientific">Xanthocytophaga flava</name>
    <dbReference type="NCBI Taxonomy" id="3048013"/>
    <lineage>
        <taxon>Bacteria</taxon>
        <taxon>Pseudomonadati</taxon>
        <taxon>Bacteroidota</taxon>
        <taxon>Cytophagia</taxon>
        <taxon>Cytophagales</taxon>
        <taxon>Rhodocytophagaceae</taxon>
        <taxon>Xanthocytophaga</taxon>
    </lineage>
</organism>
<dbReference type="Proteomes" id="UP001228581">
    <property type="component" value="Unassembled WGS sequence"/>
</dbReference>